<organism evidence="4 5">
    <name type="scientific">Lentzea pudingi</name>
    <dbReference type="NCBI Taxonomy" id="1789439"/>
    <lineage>
        <taxon>Bacteria</taxon>
        <taxon>Bacillati</taxon>
        <taxon>Actinomycetota</taxon>
        <taxon>Actinomycetes</taxon>
        <taxon>Pseudonocardiales</taxon>
        <taxon>Pseudonocardiaceae</taxon>
        <taxon>Lentzea</taxon>
    </lineage>
</organism>
<dbReference type="Pfam" id="PF14031">
    <property type="entry name" value="D-ser_dehydrat"/>
    <property type="match status" value="1"/>
</dbReference>
<sequence length="459" mass="49867">MRAPEVFVDGGETECYTTQHHIAQWELQNMQHLMEMDLTAVADIRSERVSWRFKGLPSSTFGSTIGEVAGQRLDLFADEFVGPLVVLDADALTHNLTTMSKWCDNHGVKLAPHGKTTMAPQLFQRQVEHGVWGLTAANASQLRVYRAFGVSRILLANQLLDPAALRWLVRELDGDPGFEFSCWADSEAGVALMTETLRELQPSRPVDVIVELGAPGGRTGARDLETALAVAQAVDQSPVLRLVGAGGYEGALAHDASESSKSVVDGYLTDLRTLVLRLGDTGLLDELDSVIVTAGGSAYFDQVAATLSQPWPMPVTPVLRSGAYITHDDGFYRGISPFSRIDGVEPFRSALRAWAQVTSRPQRDLALLTIGKRDASFDEGLPEPQLVRRPDGAIAPLAGATITALNDQHAFLQLGAEATVRVGDWIGLGLSHPCTVFDKWQLIPVVQGTTVVDLIRTYF</sequence>
<name>A0ABQ2IT92_9PSEU</name>
<dbReference type="InterPro" id="IPR029066">
    <property type="entry name" value="PLP-binding_barrel"/>
</dbReference>
<dbReference type="Gene3D" id="2.40.37.20">
    <property type="entry name" value="D-serine dehydratase-like domain"/>
    <property type="match status" value="1"/>
</dbReference>
<proteinExistence type="inferred from homology"/>
<evidence type="ECO:0000256" key="1">
    <source>
        <dbReference type="ARBA" id="ARBA00005323"/>
    </source>
</evidence>
<dbReference type="InterPro" id="IPR001608">
    <property type="entry name" value="Ala_racemase_N"/>
</dbReference>
<dbReference type="PANTHER" id="PTHR28004">
    <property type="entry name" value="ZGC:162816-RELATED"/>
    <property type="match status" value="1"/>
</dbReference>
<dbReference type="SUPFAM" id="SSF51419">
    <property type="entry name" value="PLP-binding barrel"/>
    <property type="match status" value="1"/>
</dbReference>
<keyword evidence="5" id="KW-1185">Reference proteome</keyword>
<dbReference type="Proteomes" id="UP000597656">
    <property type="component" value="Unassembled WGS sequence"/>
</dbReference>
<keyword evidence="2" id="KW-0456">Lyase</keyword>
<dbReference type="CDD" id="cd06818">
    <property type="entry name" value="PLPDE_III_cryptic_DSD"/>
    <property type="match status" value="1"/>
</dbReference>
<dbReference type="Pfam" id="PF01168">
    <property type="entry name" value="Ala_racemase_N"/>
    <property type="match status" value="1"/>
</dbReference>
<accession>A0ABQ2IT92</accession>
<dbReference type="EMBL" id="BMNC01000018">
    <property type="protein sequence ID" value="GGN22861.1"/>
    <property type="molecule type" value="Genomic_DNA"/>
</dbReference>
<dbReference type="Gene3D" id="3.20.20.10">
    <property type="entry name" value="Alanine racemase"/>
    <property type="match status" value="1"/>
</dbReference>
<evidence type="ECO:0000259" key="3">
    <source>
        <dbReference type="SMART" id="SM01119"/>
    </source>
</evidence>
<evidence type="ECO:0000256" key="2">
    <source>
        <dbReference type="ARBA" id="ARBA00023239"/>
    </source>
</evidence>
<dbReference type="InterPro" id="IPR042208">
    <property type="entry name" value="D-ser_dehydrat-like_sf"/>
</dbReference>
<reference evidence="5" key="1">
    <citation type="journal article" date="2019" name="Int. J. Syst. Evol. Microbiol.">
        <title>The Global Catalogue of Microorganisms (GCM) 10K type strain sequencing project: providing services to taxonomists for standard genome sequencing and annotation.</title>
        <authorList>
            <consortium name="The Broad Institute Genomics Platform"/>
            <consortium name="The Broad Institute Genome Sequencing Center for Infectious Disease"/>
            <person name="Wu L."/>
            <person name="Ma J."/>
        </authorList>
    </citation>
    <scope>NUCLEOTIDE SEQUENCE [LARGE SCALE GENOMIC DNA]</scope>
    <source>
        <strain evidence="5">CGMCC 4.7319</strain>
    </source>
</reference>
<dbReference type="PANTHER" id="PTHR28004:SF8">
    <property type="entry name" value="D-SERINE DEAMINASE"/>
    <property type="match status" value="1"/>
</dbReference>
<dbReference type="InterPro" id="IPR051466">
    <property type="entry name" value="D-amino_acid_metab_enzyme"/>
</dbReference>
<comment type="similarity">
    <text evidence="1">Belongs to the DSD1 family.</text>
</comment>
<feature type="domain" description="D-serine dehydratase-like" evidence="3">
    <location>
        <begin position="350"/>
        <end position="447"/>
    </location>
</feature>
<evidence type="ECO:0000313" key="5">
    <source>
        <dbReference type="Proteomes" id="UP000597656"/>
    </source>
</evidence>
<dbReference type="SMART" id="SM01119">
    <property type="entry name" value="D-ser_dehydrat"/>
    <property type="match status" value="1"/>
</dbReference>
<protein>
    <submittedName>
        <fullName evidence="4">Amino acid deaminase</fullName>
    </submittedName>
</protein>
<evidence type="ECO:0000313" key="4">
    <source>
        <dbReference type="EMBL" id="GGN22861.1"/>
    </source>
</evidence>
<comment type="caution">
    <text evidence="4">The sequence shown here is derived from an EMBL/GenBank/DDBJ whole genome shotgun (WGS) entry which is preliminary data.</text>
</comment>
<dbReference type="InterPro" id="IPR026956">
    <property type="entry name" value="D-ser_dehydrat-like_dom"/>
</dbReference>
<gene>
    <name evidence="4" type="ORF">GCM10011609_75280</name>
</gene>